<protein>
    <submittedName>
        <fullName evidence="1">Uncharacterized protein</fullName>
    </submittedName>
</protein>
<name>G9XUN2_DESHA</name>
<reference evidence="1 2" key="1">
    <citation type="submission" date="2011-08" db="EMBL/GenBank/DDBJ databases">
        <authorList>
            <person name="Weinstock G."/>
            <person name="Sodergren E."/>
            <person name="Clifton S."/>
            <person name="Fulton L."/>
            <person name="Fulton B."/>
            <person name="Courtney L."/>
            <person name="Fronick C."/>
            <person name="Harrison M."/>
            <person name="Strong C."/>
            <person name="Farmer C."/>
            <person name="Delahaunty K."/>
            <person name="Markovic C."/>
            <person name="Hall O."/>
            <person name="Minx P."/>
            <person name="Tomlinson C."/>
            <person name="Mitreva M."/>
            <person name="Hou S."/>
            <person name="Chen J."/>
            <person name="Wollam A."/>
            <person name="Pepin K.H."/>
            <person name="Johnson M."/>
            <person name="Bhonagiri V."/>
            <person name="Zhang X."/>
            <person name="Suruliraj S."/>
            <person name="Warren W."/>
            <person name="Chinwalla A."/>
            <person name="Mardis E.R."/>
            <person name="Wilson R.K."/>
        </authorList>
    </citation>
    <scope>NUCLEOTIDE SEQUENCE [LARGE SCALE GENOMIC DNA]</scope>
    <source>
        <strain evidence="1 2">DP7</strain>
    </source>
</reference>
<dbReference type="HOGENOM" id="CLU_3308495_0_0_9"/>
<evidence type="ECO:0000313" key="2">
    <source>
        <dbReference type="Proteomes" id="UP000004416"/>
    </source>
</evidence>
<dbReference type="EMBL" id="AFZX01000131">
    <property type="protein sequence ID" value="EHL04603.1"/>
    <property type="molecule type" value="Genomic_DNA"/>
</dbReference>
<gene>
    <name evidence="1" type="ORF">HMPREF0322_04690</name>
</gene>
<organism evidence="1 2">
    <name type="scientific">Desulfitobacterium hafniense DP7</name>
    <dbReference type="NCBI Taxonomy" id="537010"/>
    <lineage>
        <taxon>Bacteria</taxon>
        <taxon>Bacillati</taxon>
        <taxon>Bacillota</taxon>
        <taxon>Clostridia</taxon>
        <taxon>Eubacteriales</taxon>
        <taxon>Desulfitobacteriaceae</taxon>
        <taxon>Desulfitobacterium</taxon>
    </lineage>
</organism>
<dbReference type="Proteomes" id="UP000004416">
    <property type="component" value="Unassembled WGS sequence"/>
</dbReference>
<accession>G9XUN2</accession>
<dbReference type="AlphaFoldDB" id="G9XUN2"/>
<sequence>MAFCLIHRFLLLKASRSVGILSASDQRDGGFFCNTVIVA</sequence>
<comment type="caution">
    <text evidence="1">The sequence shown here is derived from an EMBL/GenBank/DDBJ whole genome shotgun (WGS) entry which is preliminary data.</text>
</comment>
<evidence type="ECO:0000313" key="1">
    <source>
        <dbReference type="EMBL" id="EHL04603.1"/>
    </source>
</evidence>
<proteinExistence type="predicted"/>